<sequence>MAPKRRAKRRDGVVVAQLDHIVLLVDTPFFENPPAWITDNFTVTPGGRHEGQSSRNKLIIFQDGSYIELFNWYGRPPRLSEQNLPMRV</sequence>
<dbReference type="Gene3D" id="3.10.180.10">
    <property type="entry name" value="2,3-Dihydroxybiphenyl 1,2-Dioxygenase, domain 1"/>
    <property type="match status" value="1"/>
</dbReference>
<dbReference type="PANTHER" id="PTHR40265">
    <property type="entry name" value="BLL2707 PROTEIN"/>
    <property type="match status" value="1"/>
</dbReference>
<evidence type="ECO:0000313" key="2">
    <source>
        <dbReference type="EMBL" id="KAK0647084.1"/>
    </source>
</evidence>
<dbReference type="Proteomes" id="UP001174936">
    <property type="component" value="Unassembled WGS sequence"/>
</dbReference>
<reference evidence="2" key="1">
    <citation type="submission" date="2023-06" db="EMBL/GenBank/DDBJ databases">
        <title>Genome-scale phylogeny and comparative genomics of the fungal order Sordariales.</title>
        <authorList>
            <consortium name="Lawrence Berkeley National Laboratory"/>
            <person name="Hensen N."/>
            <person name="Bonometti L."/>
            <person name="Westerberg I."/>
            <person name="Brannstrom I.O."/>
            <person name="Guillou S."/>
            <person name="Cros-Aarteil S."/>
            <person name="Calhoun S."/>
            <person name="Haridas S."/>
            <person name="Kuo A."/>
            <person name="Mondo S."/>
            <person name="Pangilinan J."/>
            <person name="Riley R."/>
            <person name="Labutti K."/>
            <person name="Andreopoulos B."/>
            <person name="Lipzen A."/>
            <person name="Chen C."/>
            <person name="Yanf M."/>
            <person name="Daum C."/>
            <person name="Ng V."/>
            <person name="Clum A."/>
            <person name="Steindorff A."/>
            <person name="Ohm R."/>
            <person name="Martin F."/>
            <person name="Silar P."/>
            <person name="Natvig D."/>
            <person name="Lalanne C."/>
            <person name="Gautier V."/>
            <person name="Ament-Velasquez S.L."/>
            <person name="Kruys A."/>
            <person name="Hutchinson M.I."/>
            <person name="Powell A.J."/>
            <person name="Barry K."/>
            <person name="Miller A.N."/>
            <person name="Grigoriev I.V."/>
            <person name="Debuchy R."/>
            <person name="Gladieux P."/>
            <person name="Thoren M.H."/>
            <person name="Johannesson H."/>
        </authorList>
    </citation>
    <scope>NUCLEOTIDE SEQUENCE</scope>
    <source>
        <strain evidence="2">SMH2532-1</strain>
    </source>
</reference>
<organism evidence="2 3">
    <name type="scientific">Cercophora newfieldiana</name>
    <dbReference type="NCBI Taxonomy" id="92897"/>
    <lineage>
        <taxon>Eukaryota</taxon>
        <taxon>Fungi</taxon>
        <taxon>Dikarya</taxon>
        <taxon>Ascomycota</taxon>
        <taxon>Pezizomycotina</taxon>
        <taxon>Sordariomycetes</taxon>
        <taxon>Sordariomycetidae</taxon>
        <taxon>Sordariales</taxon>
        <taxon>Lasiosphaeriaceae</taxon>
        <taxon>Cercophora</taxon>
    </lineage>
</organism>
<evidence type="ECO:0000313" key="3">
    <source>
        <dbReference type="Proteomes" id="UP001174936"/>
    </source>
</evidence>
<protein>
    <recommendedName>
        <fullName evidence="1">Glyoxalase-like domain-containing protein</fullName>
    </recommendedName>
</protein>
<name>A0AA39Y6S3_9PEZI</name>
<dbReference type="InterPro" id="IPR029068">
    <property type="entry name" value="Glyas_Bleomycin-R_OHBP_Dase"/>
</dbReference>
<dbReference type="EMBL" id="JAULSV010000004">
    <property type="protein sequence ID" value="KAK0647084.1"/>
    <property type="molecule type" value="Genomic_DNA"/>
</dbReference>
<dbReference type="PANTHER" id="PTHR40265:SF1">
    <property type="entry name" value="GLYOXALASE-LIKE DOMAIN-CONTAINING PROTEIN"/>
    <property type="match status" value="1"/>
</dbReference>
<dbReference type="AlphaFoldDB" id="A0AA39Y6S3"/>
<evidence type="ECO:0000259" key="1">
    <source>
        <dbReference type="Pfam" id="PF13468"/>
    </source>
</evidence>
<feature type="domain" description="Glyoxalase-like" evidence="1">
    <location>
        <begin position="18"/>
        <end position="72"/>
    </location>
</feature>
<accession>A0AA39Y6S3</accession>
<gene>
    <name evidence="2" type="ORF">B0T16DRAFT_414668</name>
</gene>
<dbReference type="InterPro" id="IPR025870">
    <property type="entry name" value="Glyoxalase-like_dom"/>
</dbReference>
<dbReference type="Pfam" id="PF13468">
    <property type="entry name" value="Glyoxalase_3"/>
    <property type="match status" value="1"/>
</dbReference>
<keyword evidence="3" id="KW-1185">Reference proteome</keyword>
<proteinExistence type="predicted"/>
<comment type="caution">
    <text evidence="2">The sequence shown here is derived from an EMBL/GenBank/DDBJ whole genome shotgun (WGS) entry which is preliminary data.</text>
</comment>